<dbReference type="GO" id="GO:0016757">
    <property type="term" value="F:glycosyltransferase activity"/>
    <property type="evidence" value="ECO:0007669"/>
    <property type="project" value="UniProtKB-KW"/>
</dbReference>
<dbReference type="Proteomes" id="UP001597201">
    <property type="component" value="Unassembled WGS sequence"/>
</dbReference>
<keyword evidence="5 8" id="KW-0812">Transmembrane</keyword>
<name>A0ABW3Y1T5_9FLAO</name>
<feature type="transmembrane region" description="Helical" evidence="8">
    <location>
        <begin position="342"/>
        <end position="364"/>
    </location>
</feature>
<feature type="transmembrane region" description="Helical" evidence="8">
    <location>
        <begin position="287"/>
        <end position="304"/>
    </location>
</feature>
<protein>
    <submittedName>
        <fullName evidence="10">Glycosyltransferase family 39 protein</fullName>
        <ecNumber evidence="10">2.4.-.-</ecNumber>
    </submittedName>
</protein>
<sequence>MNNTYRFYIFLLICSFFLFFQLGSFGVLESSDARYAEIAREMMQTDDYLNPILMGIHHFHKPPLTYDITILGYKLFGVNPFGARFFLQIALLIQLLLIFELYKLLFHDKKGALFAALIYFSFPLVLISTRNLTTDAYLNTFILSGIYFWVRYRQEDKLYFLYFFTISLALGFLTKGPVVLIVPVIFTVFYNRLQKSNQDWTIHHVLAWIIFLVLSGSWFVYLITKDEHFLNYFLGRHTVARFSENAFDRSEPFWYFILLTPLFGLPWLALLPYFIKKHINNFNTRSIYFVLLMSISIPLLFFSISTSKRVLYILPIFSLLAILTSRLLSITNGNKLLSAYRFIFLFVLLLSLFFIALPFLGLDIHIPNSLLIYGILMAVIDLIVLLFFKWDLKVKMVGTTYVWALILILAGDALLIANQELFKSASPITEFLEEHHLNKRNIIVYNELRPSVAFELNKPIISLDSGNKNLNREIEFETNNTWKKYLINMHNPEEVTNFKNNTDFDQTVLIVYKGFHPEDEWLKNEYKNSHKLEKLMIYY</sequence>
<organism evidence="10 11">
    <name type="scientific">Namhaeicola litoreus</name>
    <dbReference type="NCBI Taxonomy" id="1052145"/>
    <lineage>
        <taxon>Bacteria</taxon>
        <taxon>Pseudomonadati</taxon>
        <taxon>Bacteroidota</taxon>
        <taxon>Flavobacteriia</taxon>
        <taxon>Flavobacteriales</taxon>
        <taxon>Flavobacteriaceae</taxon>
        <taxon>Namhaeicola</taxon>
    </lineage>
</organism>
<feature type="transmembrane region" description="Helical" evidence="8">
    <location>
        <begin position="202"/>
        <end position="223"/>
    </location>
</feature>
<dbReference type="EMBL" id="JBHTMY010000003">
    <property type="protein sequence ID" value="MFD1315405.1"/>
    <property type="molecule type" value="Genomic_DNA"/>
</dbReference>
<dbReference type="Pfam" id="PF13231">
    <property type="entry name" value="PMT_2"/>
    <property type="match status" value="1"/>
</dbReference>
<evidence type="ECO:0000256" key="1">
    <source>
        <dbReference type="ARBA" id="ARBA00004651"/>
    </source>
</evidence>
<dbReference type="RefSeq" id="WP_377177555.1">
    <property type="nucleotide sequence ID" value="NZ_JBHTMY010000003.1"/>
</dbReference>
<dbReference type="EC" id="2.4.-.-" evidence="10"/>
<gene>
    <name evidence="10" type="ORF">ACFQ39_07225</name>
</gene>
<evidence type="ECO:0000313" key="10">
    <source>
        <dbReference type="EMBL" id="MFD1315405.1"/>
    </source>
</evidence>
<evidence type="ECO:0000259" key="9">
    <source>
        <dbReference type="Pfam" id="PF13231"/>
    </source>
</evidence>
<feature type="transmembrane region" description="Helical" evidence="8">
    <location>
        <begin position="310"/>
        <end position="330"/>
    </location>
</feature>
<dbReference type="InterPro" id="IPR050297">
    <property type="entry name" value="LipidA_mod_glycosyltrf_83"/>
</dbReference>
<evidence type="ECO:0000313" key="11">
    <source>
        <dbReference type="Proteomes" id="UP001597201"/>
    </source>
</evidence>
<evidence type="ECO:0000256" key="6">
    <source>
        <dbReference type="ARBA" id="ARBA00022989"/>
    </source>
</evidence>
<reference evidence="11" key="1">
    <citation type="journal article" date="2019" name="Int. J. Syst. Evol. Microbiol.">
        <title>The Global Catalogue of Microorganisms (GCM) 10K type strain sequencing project: providing services to taxonomists for standard genome sequencing and annotation.</title>
        <authorList>
            <consortium name="The Broad Institute Genomics Platform"/>
            <consortium name="The Broad Institute Genome Sequencing Center for Infectious Disease"/>
            <person name="Wu L."/>
            <person name="Ma J."/>
        </authorList>
    </citation>
    <scope>NUCLEOTIDE SEQUENCE [LARGE SCALE GENOMIC DNA]</scope>
    <source>
        <strain evidence="11">CCUG 61485</strain>
    </source>
</reference>
<keyword evidence="7 8" id="KW-0472">Membrane</keyword>
<evidence type="ECO:0000256" key="4">
    <source>
        <dbReference type="ARBA" id="ARBA00022679"/>
    </source>
</evidence>
<feature type="transmembrane region" description="Helical" evidence="8">
    <location>
        <begin position="81"/>
        <end position="99"/>
    </location>
</feature>
<feature type="transmembrane region" description="Helical" evidence="8">
    <location>
        <begin position="370"/>
        <end position="388"/>
    </location>
</feature>
<keyword evidence="2" id="KW-1003">Cell membrane</keyword>
<keyword evidence="3 10" id="KW-0328">Glycosyltransferase</keyword>
<evidence type="ECO:0000256" key="2">
    <source>
        <dbReference type="ARBA" id="ARBA00022475"/>
    </source>
</evidence>
<keyword evidence="11" id="KW-1185">Reference proteome</keyword>
<evidence type="ECO:0000256" key="7">
    <source>
        <dbReference type="ARBA" id="ARBA00023136"/>
    </source>
</evidence>
<feature type="transmembrane region" description="Helical" evidence="8">
    <location>
        <begin position="159"/>
        <end position="190"/>
    </location>
</feature>
<feature type="transmembrane region" description="Helical" evidence="8">
    <location>
        <begin position="111"/>
        <end position="129"/>
    </location>
</feature>
<dbReference type="PANTHER" id="PTHR33908:SF3">
    <property type="entry name" value="UNDECAPRENYL PHOSPHATE-ALPHA-4-AMINO-4-DEOXY-L-ARABINOSE ARABINOSYL TRANSFERASE"/>
    <property type="match status" value="1"/>
</dbReference>
<comment type="subcellular location">
    <subcellularLocation>
        <location evidence="1">Cell membrane</location>
        <topology evidence="1">Multi-pass membrane protein</topology>
    </subcellularLocation>
</comment>
<evidence type="ECO:0000256" key="3">
    <source>
        <dbReference type="ARBA" id="ARBA00022676"/>
    </source>
</evidence>
<dbReference type="PANTHER" id="PTHR33908">
    <property type="entry name" value="MANNOSYLTRANSFERASE YKCB-RELATED"/>
    <property type="match status" value="1"/>
</dbReference>
<evidence type="ECO:0000256" key="5">
    <source>
        <dbReference type="ARBA" id="ARBA00022692"/>
    </source>
</evidence>
<accession>A0ABW3Y1T5</accession>
<evidence type="ECO:0000256" key="8">
    <source>
        <dbReference type="SAM" id="Phobius"/>
    </source>
</evidence>
<keyword evidence="4 10" id="KW-0808">Transferase</keyword>
<feature type="transmembrane region" description="Helical" evidence="8">
    <location>
        <begin position="253"/>
        <end position="275"/>
    </location>
</feature>
<feature type="transmembrane region" description="Helical" evidence="8">
    <location>
        <begin position="400"/>
        <end position="417"/>
    </location>
</feature>
<dbReference type="InterPro" id="IPR038731">
    <property type="entry name" value="RgtA/B/C-like"/>
</dbReference>
<feature type="domain" description="Glycosyltransferase RgtA/B/C/D-like" evidence="9">
    <location>
        <begin position="60"/>
        <end position="215"/>
    </location>
</feature>
<comment type="caution">
    <text evidence="10">The sequence shown here is derived from an EMBL/GenBank/DDBJ whole genome shotgun (WGS) entry which is preliminary data.</text>
</comment>
<proteinExistence type="predicted"/>
<keyword evidence="6 8" id="KW-1133">Transmembrane helix</keyword>
<feature type="transmembrane region" description="Helical" evidence="8">
    <location>
        <begin position="7"/>
        <end position="28"/>
    </location>
</feature>